<proteinExistence type="inferred from homology"/>
<evidence type="ECO:0000256" key="6">
    <source>
        <dbReference type="ARBA" id="ARBA00022692"/>
    </source>
</evidence>
<feature type="transmembrane region" description="Helical" evidence="10">
    <location>
        <begin position="321"/>
        <end position="347"/>
    </location>
</feature>
<dbReference type="GO" id="GO:0046677">
    <property type="term" value="P:response to antibiotic"/>
    <property type="evidence" value="ECO:0007669"/>
    <property type="project" value="UniProtKB-KW"/>
</dbReference>
<feature type="transmembrane region" description="Helical" evidence="10">
    <location>
        <begin position="395"/>
        <end position="413"/>
    </location>
</feature>
<keyword evidence="9" id="KW-0046">Antibiotic resistance</keyword>
<feature type="transmembrane region" description="Helical" evidence="10">
    <location>
        <begin position="200"/>
        <end position="221"/>
    </location>
</feature>
<sequence>MTDSQEQKSISDLSTRPIGRLLWEYSMPAIVGMVVMSLYNVIDRIFIGRGVGAEAIAGLAITFPVMNISAAIGVLIGAGAAARVSIMLGQRDRRGAEEVLGNSTVLILVNAIVYLTFFAIFLDDILRLFGASDITLPYAHDFMAYLLPGMLIMNVMYSLNNVMRATGYPKQAMITMFIGAGCNVVLAPIFIFVLDMGIKGAAIATDISMTVGMIFVLAHFFNKKSTVHFRRGIYRLKWRIIIGIIGIGAAPSIINAASCAINILINRTLVDLGGDLAVGAAGIFSTFTSLLCMVVVGLCQGVQPILGYNYGAGHIDRMKRAFWLSVTIATAVTTAGCIFGLFTPKWIALAFTDNPELISVTVNSLEISMLAFWAVGFQIVSTTLFQSIGMAGKSIFLSLIRQVIFLIPLLITLPKTMGLDGVWASFPTSDAFATVVTLVMVIWQLRRMNRQHALKPME</sequence>
<dbReference type="GO" id="GO:0005886">
    <property type="term" value="C:plasma membrane"/>
    <property type="evidence" value="ECO:0007669"/>
    <property type="project" value="UniProtKB-SubCell"/>
</dbReference>
<evidence type="ECO:0000313" key="12">
    <source>
        <dbReference type="Proteomes" id="UP000186351"/>
    </source>
</evidence>
<dbReference type="KEGG" id="pary:A4V02_09135"/>
<evidence type="ECO:0000256" key="5">
    <source>
        <dbReference type="ARBA" id="ARBA00022475"/>
    </source>
</evidence>
<evidence type="ECO:0000256" key="7">
    <source>
        <dbReference type="ARBA" id="ARBA00022989"/>
    </source>
</evidence>
<reference evidence="12" key="1">
    <citation type="submission" date="2016-04" db="EMBL/GenBank/DDBJ databases">
        <title>Complete Genome Sequences of Twelve Strains of a Stable Defined Moderately Diverse Mouse Microbiota 2 (sDMDMm2).</title>
        <authorList>
            <person name="Uchimura Y."/>
            <person name="Wyss M."/>
            <person name="Brugiroux S."/>
            <person name="Limenitakis J.P."/>
            <person name="Stecher B."/>
            <person name="McCoy K.D."/>
            <person name="Macpherson A.J."/>
        </authorList>
    </citation>
    <scope>NUCLEOTIDE SEQUENCE [LARGE SCALE GENOMIC DNA]</scope>
    <source>
        <strain evidence="12">YL27</strain>
    </source>
</reference>
<dbReference type="GO" id="GO:0015297">
    <property type="term" value="F:antiporter activity"/>
    <property type="evidence" value="ECO:0007669"/>
    <property type="project" value="InterPro"/>
</dbReference>
<evidence type="ECO:0000256" key="2">
    <source>
        <dbReference type="ARBA" id="ARBA00008417"/>
    </source>
</evidence>
<accession>A0A1Z2XHX2</accession>
<dbReference type="RefSeq" id="WP_068961173.1">
    <property type="nucleotide sequence ID" value="NZ_CAJTAP010000003.1"/>
</dbReference>
<dbReference type="STRING" id="1796646.A4V02_09135"/>
<dbReference type="InterPro" id="IPR002528">
    <property type="entry name" value="MATE_fam"/>
</dbReference>
<feature type="transmembrane region" description="Helical" evidence="10">
    <location>
        <begin position="241"/>
        <end position="265"/>
    </location>
</feature>
<feature type="transmembrane region" description="Helical" evidence="10">
    <location>
        <begin position="425"/>
        <end position="445"/>
    </location>
</feature>
<dbReference type="InterPro" id="IPR048279">
    <property type="entry name" value="MdtK-like"/>
</dbReference>
<protein>
    <recommendedName>
        <fullName evidence="3">Multidrug export protein MepA</fullName>
    </recommendedName>
</protein>
<dbReference type="NCBIfam" id="TIGR00797">
    <property type="entry name" value="matE"/>
    <property type="match status" value="1"/>
</dbReference>
<gene>
    <name evidence="11" type="ORF">A4V02_09135</name>
</gene>
<evidence type="ECO:0000256" key="4">
    <source>
        <dbReference type="ARBA" id="ARBA00022448"/>
    </source>
</evidence>
<feature type="transmembrane region" description="Helical" evidence="10">
    <location>
        <begin position="54"/>
        <end position="78"/>
    </location>
</feature>
<comment type="similarity">
    <text evidence="2">Belongs to the multi antimicrobial extrusion (MATE) (TC 2.A.66.1) family. MepA subfamily.</text>
</comment>
<dbReference type="PANTHER" id="PTHR43823:SF3">
    <property type="entry name" value="MULTIDRUG EXPORT PROTEIN MEPA"/>
    <property type="match status" value="1"/>
</dbReference>
<keyword evidence="6 10" id="KW-0812">Transmembrane</keyword>
<feature type="transmembrane region" description="Helical" evidence="10">
    <location>
        <begin position="172"/>
        <end position="194"/>
    </location>
</feature>
<evidence type="ECO:0000256" key="1">
    <source>
        <dbReference type="ARBA" id="ARBA00004651"/>
    </source>
</evidence>
<evidence type="ECO:0000256" key="3">
    <source>
        <dbReference type="ARBA" id="ARBA00022106"/>
    </source>
</evidence>
<dbReference type="AlphaFoldDB" id="A0A1B1SAP8"/>
<dbReference type="CDD" id="cd13143">
    <property type="entry name" value="MATE_MepA_like"/>
    <property type="match status" value="1"/>
</dbReference>
<feature type="transmembrane region" description="Helical" evidence="10">
    <location>
        <begin position="21"/>
        <end position="42"/>
    </location>
</feature>
<feature type="transmembrane region" description="Helical" evidence="10">
    <location>
        <begin position="367"/>
        <end position="388"/>
    </location>
</feature>
<evidence type="ECO:0000256" key="9">
    <source>
        <dbReference type="ARBA" id="ARBA00023251"/>
    </source>
</evidence>
<accession>A0A1B1SAP8</accession>
<dbReference type="InterPro" id="IPR051327">
    <property type="entry name" value="MATE_MepA_subfamily"/>
</dbReference>
<dbReference type="GO" id="GO:0042910">
    <property type="term" value="F:xenobiotic transmembrane transporter activity"/>
    <property type="evidence" value="ECO:0007669"/>
    <property type="project" value="InterPro"/>
</dbReference>
<dbReference type="OrthoDB" id="9811110at2"/>
<name>A0A1B1SAP8_9BACT</name>
<dbReference type="Proteomes" id="UP000186351">
    <property type="component" value="Chromosome"/>
</dbReference>
<evidence type="ECO:0000313" key="11">
    <source>
        <dbReference type="EMBL" id="ANU63874.1"/>
    </source>
</evidence>
<keyword evidence="5" id="KW-1003">Cell membrane</keyword>
<feature type="transmembrane region" description="Helical" evidence="10">
    <location>
        <begin position="99"/>
        <end position="122"/>
    </location>
</feature>
<dbReference type="GeneID" id="65537030"/>
<dbReference type="Pfam" id="PF01554">
    <property type="entry name" value="MatE"/>
    <property type="match status" value="2"/>
</dbReference>
<feature type="transmembrane region" description="Helical" evidence="10">
    <location>
        <begin position="277"/>
        <end position="300"/>
    </location>
</feature>
<organism evidence="11 12">
    <name type="scientific">Muribaculum intestinale</name>
    <dbReference type="NCBI Taxonomy" id="1796646"/>
    <lineage>
        <taxon>Bacteria</taxon>
        <taxon>Pseudomonadati</taxon>
        <taxon>Bacteroidota</taxon>
        <taxon>Bacteroidia</taxon>
        <taxon>Bacteroidales</taxon>
        <taxon>Muribaculaceae</taxon>
        <taxon>Muribaculum</taxon>
    </lineage>
</organism>
<evidence type="ECO:0000256" key="8">
    <source>
        <dbReference type="ARBA" id="ARBA00023136"/>
    </source>
</evidence>
<dbReference type="PANTHER" id="PTHR43823">
    <property type="entry name" value="SPORULATION PROTEIN YKVU"/>
    <property type="match status" value="1"/>
</dbReference>
<keyword evidence="12" id="KW-1185">Reference proteome</keyword>
<keyword evidence="7 10" id="KW-1133">Transmembrane helix</keyword>
<keyword evidence="4" id="KW-0813">Transport</keyword>
<keyword evidence="8 10" id="KW-0472">Membrane</keyword>
<dbReference type="InterPro" id="IPR045070">
    <property type="entry name" value="MATE_MepA-like"/>
</dbReference>
<evidence type="ECO:0000256" key="10">
    <source>
        <dbReference type="SAM" id="Phobius"/>
    </source>
</evidence>
<dbReference type="EMBL" id="CP015402">
    <property type="protein sequence ID" value="ANU63874.1"/>
    <property type="molecule type" value="Genomic_DNA"/>
</dbReference>
<dbReference type="PIRSF" id="PIRSF006603">
    <property type="entry name" value="DinF"/>
    <property type="match status" value="1"/>
</dbReference>
<comment type="subcellular location">
    <subcellularLocation>
        <location evidence="1">Cell membrane</location>
        <topology evidence="1">Multi-pass membrane protein</topology>
    </subcellularLocation>
</comment>
<feature type="transmembrane region" description="Helical" evidence="10">
    <location>
        <begin position="142"/>
        <end position="160"/>
    </location>
</feature>